<feature type="region of interest" description="Disordered" evidence="1">
    <location>
        <begin position="49"/>
        <end position="71"/>
    </location>
</feature>
<reference evidence="2" key="1">
    <citation type="submission" date="2023-04" db="EMBL/GenBank/DDBJ databases">
        <authorList>
            <consortium name="ELIXIR-Norway"/>
        </authorList>
    </citation>
    <scope>NUCLEOTIDE SEQUENCE [LARGE SCALE GENOMIC DNA]</scope>
</reference>
<name>A0ABN8ZUF2_RANTA</name>
<dbReference type="EMBL" id="OX459943">
    <property type="protein sequence ID" value="CAI9177625.1"/>
    <property type="molecule type" value="Genomic_DNA"/>
</dbReference>
<accession>A0ABN8ZUF2</accession>
<gene>
    <name evidence="2" type="ORF">MRATA1EN1_LOCUS26587</name>
</gene>
<organism evidence="2 3">
    <name type="scientific">Rangifer tarandus platyrhynchus</name>
    <name type="common">Svalbard reindeer</name>
    <dbReference type="NCBI Taxonomy" id="3082113"/>
    <lineage>
        <taxon>Eukaryota</taxon>
        <taxon>Metazoa</taxon>
        <taxon>Chordata</taxon>
        <taxon>Craniata</taxon>
        <taxon>Vertebrata</taxon>
        <taxon>Euteleostomi</taxon>
        <taxon>Mammalia</taxon>
        <taxon>Eutheria</taxon>
        <taxon>Laurasiatheria</taxon>
        <taxon>Artiodactyla</taxon>
        <taxon>Ruminantia</taxon>
        <taxon>Pecora</taxon>
        <taxon>Cervidae</taxon>
        <taxon>Odocoileinae</taxon>
        <taxon>Rangifer</taxon>
    </lineage>
</organism>
<evidence type="ECO:0000313" key="3">
    <source>
        <dbReference type="Proteomes" id="UP001176941"/>
    </source>
</evidence>
<protein>
    <submittedName>
        <fullName evidence="2">Uncharacterized protein</fullName>
    </submittedName>
</protein>
<sequence>MMDSISASASAAARGRTGCLAGGKSIQAFAHSSLLLTLVGILQRIVSSQEGRKENKNTSPSRGADRGVQAPLSPGSCYSRLWGLAALGLKSHVTPAGLWN</sequence>
<dbReference type="Proteomes" id="UP001176941">
    <property type="component" value="Chromosome 7"/>
</dbReference>
<proteinExistence type="predicted"/>
<evidence type="ECO:0000256" key="1">
    <source>
        <dbReference type="SAM" id="MobiDB-lite"/>
    </source>
</evidence>
<evidence type="ECO:0000313" key="2">
    <source>
        <dbReference type="EMBL" id="CAI9177625.1"/>
    </source>
</evidence>
<keyword evidence="3" id="KW-1185">Reference proteome</keyword>